<accession>A0A127V961</accession>
<dbReference type="KEGG" id="pcm:AY601_0934"/>
<dbReference type="OrthoDB" id="4518480at2"/>
<dbReference type="SUPFAM" id="SSF51197">
    <property type="entry name" value="Clavaminate synthase-like"/>
    <property type="match status" value="1"/>
</dbReference>
<reference evidence="1 2" key="1">
    <citation type="submission" date="2016-03" db="EMBL/GenBank/DDBJ databases">
        <title>Complete genome sequence of Pedobacter cryoconitis PAMC 27485.</title>
        <authorList>
            <person name="Lee J."/>
            <person name="Kim O.-S."/>
        </authorList>
    </citation>
    <scope>NUCLEOTIDE SEQUENCE [LARGE SCALE GENOMIC DNA]</scope>
    <source>
        <strain evidence="1 2">PAMC 27485</strain>
    </source>
</reference>
<evidence type="ECO:0000313" key="2">
    <source>
        <dbReference type="Proteomes" id="UP000071561"/>
    </source>
</evidence>
<organism evidence="1 2">
    <name type="scientific">Pedobacter cryoconitis</name>
    <dbReference type="NCBI Taxonomy" id="188932"/>
    <lineage>
        <taxon>Bacteria</taxon>
        <taxon>Pseudomonadati</taxon>
        <taxon>Bacteroidota</taxon>
        <taxon>Sphingobacteriia</taxon>
        <taxon>Sphingobacteriales</taxon>
        <taxon>Sphingobacteriaceae</taxon>
        <taxon>Pedobacter</taxon>
    </lineage>
</organism>
<protein>
    <recommendedName>
        <fullName evidence="3">JmjC domain-containing protein</fullName>
    </recommendedName>
</protein>
<sequence length="435" mass="50215">MSNAPLSIVNSTEKFQLNRAGWESILHKTANFTAPDVQTNVLESEDRVNFRKWIFDVIRHICINKTNAYGFRVYLNSEIVNKDYLTENVYPHIPALESDGTQWIEDVFQDQKFGIILNFSEKFSMPMADRLSVLIHPLLDHLGVPSNGMHTTVFIGNYGFTPLGIHQDHFGANVIHFHLGPGDKTMYTWEAGLFESLDGKNKPLAELLPLANAYHFEQDDLFFMPWDQYHIGQTDNLSVGLTVWFDNHSNHALAERLLKSITVQMDNENLQEITKMQHGIADIDYNPVEEIFKNHSKIADLPFKDLLKEVFSDFKMALFSNCGWTSIPITMEQISDDFKVDENFGLLENVYVQLPYPFQLYYTRTNAEEITIYARGAKITIRFNQLLEDIINRLNTNEIFHTGSLLKQLNEEWPPQAGLYFLALLYNKRALYITD</sequence>
<evidence type="ECO:0008006" key="3">
    <source>
        <dbReference type="Google" id="ProtNLM"/>
    </source>
</evidence>
<dbReference type="Proteomes" id="UP000071561">
    <property type="component" value="Chromosome"/>
</dbReference>
<proteinExistence type="predicted"/>
<dbReference type="PATRIC" id="fig|188932.3.peg.962"/>
<dbReference type="EMBL" id="CP014504">
    <property type="protein sequence ID" value="AMP97873.1"/>
    <property type="molecule type" value="Genomic_DNA"/>
</dbReference>
<gene>
    <name evidence="1" type="ORF">AY601_0934</name>
</gene>
<dbReference type="RefSeq" id="WP_068397114.1">
    <property type="nucleotide sequence ID" value="NZ_CP014504.1"/>
</dbReference>
<dbReference type="AlphaFoldDB" id="A0A127V961"/>
<name>A0A127V961_9SPHI</name>
<evidence type="ECO:0000313" key="1">
    <source>
        <dbReference type="EMBL" id="AMP97873.1"/>
    </source>
</evidence>
<keyword evidence="2" id="KW-1185">Reference proteome</keyword>